<dbReference type="Proteomes" id="UP001066276">
    <property type="component" value="Chromosome 5"/>
</dbReference>
<dbReference type="AlphaFoldDB" id="A0AAV7RZ17"/>
<evidence type="ECO:0000313" key="1">
    <source>
        <dbReference type="EMBL" id="KAJ1156730.1"/>
    </source>
</evidence>
<gene>
    <name evidence="1" type="ORF">NDU88_009448</name>
</gene>
<proteinExistence type="predicted"/>
<sequence length="103" mass="11284">MVTLQAAAGFYFRRPPLMQTVSCSSRPRSRFPGDVTKLKPRRARALEGNSFYCPLAKSRIGATVAARSVSALCGDVHWGLRTVPSKRVQVNEPIVAPDPLDVM</sequence>
<protein>
    <submittedName>
        <fullName evidence="1">Uncharacterized protein</fullName>
    </submittedName>
</protein>
<organism evidence="1 2">
    <name type="scientific">Pleurodeles waltl</name>
    <name type="common">Iberian ribbed newt</name>
    <dbReference type="NCBI Taxonomy" id="8319"/>
    <lineage>
        <taxon>Eukaryota</taxon>
        <taxon>Metazoa</taxon>
        <taxon>Chordata</taxon>
        <taxon>Craniata</taxon>
        <taxon>Vertebrata</taxon>
        <taxon>Euteleostomi</taxon>
        <taxon>Amphibia</taxon>
        <taxon>Batrachia</taxon>
        <taxon>Caudata</taxon>
        <taxon>Salamandroidea</taxon>
        <taxon>Salamandridae</taxon>
        <taxon>Pleurodelinae</taxon>
        <taxon>Pleurodeles</taxon>
    </lineage>
</organism>
<comment type="caution">
    <text evidence="1">The sequence shown here is derived from an EMBL/GenBank/DDBJ whole genome shotgun (WGS) entry which is preliminary data.</text>
</comment>
<reference evidence="1" key="1">
    <citation type="journal article" date="2022" name="bioRxiv">
        <title>Sequencing and chromosome-scale assembly of the giantPleurodeles waltlgenome.</title>
        <authorList>
            <person name="Brown T."/>
            <person name="Elewa A."/>
            <person name="Iarovenko S."/>
            <person name="Subramanian E."/>
            <person name="Araus A.J."/>
            <person name="Petzold A."/>
            <person name="Susuki M."/>
            <person name="Suzuki K.-i.T."/>
            <person name="Hayashi T."/>
            <person name="Toyoda A."/>
            <person name="Oliveira C."/>
            <person name="Osipova E."/>
            <person name="Leigh N.D."/>
            <person name="Simon A."/>
            <person name="Yun M.H."/>
        </authorList>
    </citation>
    <scope>NUCLEOTIDE SEQUENCE</scope>
    <source>
        <strain evidence="1">20211129_DDA</strain>
        <tissue evidence="1">Liver</tissue>
    </source>
</reference>
<dbReference type="EMBL" id="JANPWB010000009">
    <property type="protein sequence ID" value="KAJ1156730.1"/>
    <property type="molecule type" value="Genomic_DNA"/>
</dbReference>
<keyword evidence="2" id="KW-1185">Reference proteome</keyword>
<accession>A0AAV7RZ17</accession>
<evidence type="ECO:0000313" key="2">
    <source>
        <dbReference type="Proteomes" id="UP001066276"/>
    </source>
</evidence>
<name>A0AAV7RZ17_PLEWA</name>